<evidence type="ECO:0000313" key="2">
    <source>
        <dbReference type="EMBL" id="OKL50474.1"/>
    </source>
</evidence>
<dbReference type="InterPro" id="IPR001387">
    <property type="entry name" value="Cro/C1-type_HTH"/>
</dbReference>
<comment type="caution">
    <text evidence="2">The sequence shown here is derived from an EMBL/GenBank/DDBJ whole genome shotgun (WGS) entry which is preliminary data.</text>
</comment>
<dbReference type="SMART" id="SM00530">
    <property type="entry name" value="HTH_XRE"/>
    <property type="match status" value="1"/>
</dbReference>
<keyword evidence="3" id="KW-1185">Reference proteome</keyword>
<organism evidence="2 3">
    <name type="scientific">Boudabousia marimammalium</name>
    <dbReference type="NCBI Taxonomy" id="156892"/>
    <lineage>
        <taxon>Bacteria</taxon>
        <taxon>Bacillati</taxon>
        <taxon>Actinomycetota</taxon>
        <taxon>Actinomycetes</taxon>
        <taxon>Actinomycetales</taxon>
        <taxon>Actinomycetaceae</taxon>
        <taxon>Boudabousia</taxon>
    </lineage>
</organism>
<protein>
    <submittedName>
        <fullName evidence="2">Putative addiction module antidote protein</fullName>
    </submittedName>
</protein>
<dbReference type="NCBIfam" id="TIGR02684">
    <property type="entry name" value="dnstrm_HI1420"/>
    <property type="match status" value="1"/>
</dbReference>
<dbReference type="CDD" id="cd00093">
    <property type="entry name" value="HTH_XRE"/>
    <property type="match status" value="1"/>
</dbReference>
<dbReference type="PANTHER" id="PTHR40275">
    <property type="entry name" value="SSL7038 PROTEIN"/>
    <property type="match status" value="1"/>
</dbReference>
<dbReference type="PROSITE" id="PS50943">
    <property type="entry name" value="HTH_CROC1"/>
    <property type="match status" value="1"/>
</dbReference>
<dbReference type="Gene3D" id="1.10.260.40">
    <property type="entry name" value="lambda repressor-like DNA-binding domains"/>
    <property type="match status" value="1"/>
</dbReference>
<dbReference type="AlphaFoldDB" id="A0A1Q5PSB5"/>
<gene>
    <name evidence="2" type="ORF">BM477_00420</name>
</gene>
<proteinExistence type="predicted"/>
<dbReference type="Pfam" id="PF21716">
    <property type="entry name" value="dnstrm_HI1420"/>
    <property type="match status" value="1"/>
</dbReference>
<reference evidence="3" key="1">
    <citation type="submission" date="2016-11" db="EMBL/GenBank/DDBJ databases">
        <title>Actinomyces gypaetusis sp. nov. isolated from Gypaetus barbatus in Qinghai Tibet Plateau China.</title>
        <authorList>
            <person name="Meng X."/>
        </authorList>
    </citation>
    <scope>NUCLEOTIDE SEQUENCE [LARGE SCALE GENOMIC DNA]</scope>
    <source>
        <strain evidence="3">DSM 15383</strain>
    </source>
</reference>
<accession>A0A1Q5PSB5</accession>
<dbReference type="OrthoDB" id="2241234at2"/>
<sequence length="96" mass="10489">MSEVTFRRFDASAYLADSKDIEDYLALAIEEGDAKTIQLVLRDIAKAQGMTQLAKDTGLNRESLYKALSAQGNPSFASILKITQALGLKLTLRHTG</sequence>
<dbReference type="SUPFAM" id="SSF47413">
    <property type="entry name" value="lambda repressor-like DNA-binding domains"/>
    <property type="match status" value="1"/>
</dbReference>
<dbReference type="EMBL" id="MPDM01000001">
    <property type="protein sequence ID" value="OKL50474.1"/>
    <property type="molecule type" value="Genomic_DNA"/>
</dbReference>
<feature type="domain" description="HTH cro/C1-type" evidence="1">
    <location>
        <begin position="41"/>
        <end position="93"/>
    </location>
</feature>
<evidence type="ECO:0000313" key="3">
    <source>
        <dbReference type="Proteomes" id="UP000186465"/>
    </source>
</evidence>
<name>A0A1Q5PSB5_9ACTO</name>
<dbReference type="InterPro" id="IPR010982">
    <property type="entry name" value="Lambda_DNA-bd_dom_sf"/>
</dbReference>
<evidence type="ECO:0000259" key="1">
    <source>
        <dbReference type="PROSITE" id="PS50943"/>
    </source>
</evidence>
<dbReference type="InterPro" id="IPR014057">
    <property type="entry name" value="HI1420"/>
</dbReference>
<dbReference type="GO" id="GO:0003677">
    <property type="term" value="F:DNA binding"/>
    <property type="evidence" value="ECO:0007669"/>
    <property type="project" value="InterPro"/>
</dbReference>
<dbReference type="PANTHER" id="PTHR40275:SF1">
    <property type="entry name" value="SSL7038 PROTEIN"/>
    <property type="match status" value="1"/>
</dbReference>
<dbReference type="RefSeq" id="WP_075360714.1">
    <property type="nucleotide sequence ID" value="NZ_MPDM01000001.1"/>
</dbReference>
<dbReference type="Proteomes" id="UP000186465">
    <property type="component" value="Unassembled WGS sequence"/>
</dbReference>